<keyword evidence="2" id="KW-0812">Transmembrane</keyword>
<dbReference type="AlphaFoldDB" id="A0A3C1K9R2"/>
<feature type="transmembrane region" description="Helical" evidence="2">
    <location>
        <begin position="152"/>
        <end position="176"/>
    </location>
</feature>
<reference evidence="4 5" key="1">
    <citation type="journal article" date="2018" name="Nat. Biotechnol.">
        <title>A standardized bacterial taxonomy based on genome phylogeny substantially revises the tree of life.</title>
        <authorList>
            <person name="Parks D.H."/>
            <person name="Chuvochina M."/>
            <person name="Waite D.W."/>
            <person name="Rinke C."/>
            <person name="Skarshewski A."/>
            <person name="Chaumeil P.A."/>
            <person name="Hugenholtz P."/>
        </authorList>
    </citation>
    <scope>NUCLEOTIDE SEQUENCE [LARGE SCALE GENOMIC DNA]</scope>
    <source>
        <strain evidence="4">UBA9152</strain>
    </source>
</reference>
<accession>A0A3C1K9R2</accession>
<dbReference type="Proteomes" id="UP000257479">
    <property type="component" value="Unassembled WGS sequence"/>
</dbReference>
<feature type="compositionally biased region" description="Basic and acidic residues" evidence="1">
    <location>
        <begin position="15"/>
        <end position="35"/>
    </location>
</feature>
<feature type="transmembrane region" description="Helical" evidence="2">
    <location>
        <begin position="109"/>
        <end position="132"/>
    </location>
</feature>
<keyword evidence="2" id="KW-0472">Membrane</keyword>
<name>A0A3C1K9R2_9MICO</name>
<comment type="caution">
    <text evidence="4">The sequence shown here is derived from an EMBL/GenBank/DDBJ whole genome shotgun (WGS) entry which is preliminary data.</text>
</comment>
<evidence type="ECO:0000259" key="3">
    <source>
        <dbReference type="Pfam" id="PF13828"/>
    </source>
</evidence>
<dbReference type="Pfam" id="PF13828">
    <property type="entry name" value="DUF4190"/>
    <property type="match status" value="1"/>
</dbReference>
<evidence type="ECO:0000313" key="5">
    <source>
        <dbReference type="Proteomes" id="UP000257479"/>
    </source>
</evidence>
<organism evidence="4 5">
    <name type="scientific">Microbacterium ginsengisoli</name>
    <dbReference type="NCBI Taxonomy" id="400772"/>
    <lineage>
        <taxon>Bacteria</taxon>
        <taxon>Bacillati</taxon>
        <taxon>Actinomycetota</taxon>
        <taxon>Actinomycetes</taxon>
        <taxon>Micrococcales</taxon>
        <taxon>Microbacteriaceae</taxon>
        <taxon>Microbacterium</taxon>
    </lineage>
</organism>
<dbReference type="InterPro" id="IPR025241">
    <property type="entry name" value="DUF4190"/>
</dbReference>
<dbReference type="EMBL" id="DMNG01000038">
    <property type="protein sequence ID" value="HAN23397.1"/>
    <property type="molecule type" value="Genomic_DNA"/>
</dbReference>
<sequence>MRGTPDSWDSSGQPIERKFDSRCRHWDSGATDEKGTAVSTPNDENPTPAPATPPTAAEPTAPPAAPAPPAYEAAPPAAPTYAPPAAPGYPPAYQATPTYAYAPARKTNIFAILSLVFAFVFSVLGIVFGHVALSQIKRTGEDGHGLAVAGLIVSYVFVGLSVIFIVIYVIFIFAVIGSAATYRGY</sequence>
<proteinExistence type="predicted"/>
<gene>
    <name evidence="4" type="ORF">DCP95_02350</name>
</gene>
<keyword evidence="2" id="KW-1133">Transmembrane helix</keyword>
<evidence type="ECO:0000256" key="1">
    <source>
        <dbReference type="SAM" id="MobiDB-lite"/>
    </source>
</evidence>
<feature type="region of interest" description="Disordered" evidence="1">
    <location>
        <begin position="1"/>
        <end position="77"/>
    </location>
</feature>
<dbReference type="OrthoDB" id="4374883at2"/>
<evidence type="ECO:0000256" key="2">
    <source>
        <dbReference type="SAM" id="Phobius"/>
    </source>
</evidence>
<feature type="domain" description="DUF4190" evidence="3">
    <location>
        <begin position="110"/>
        <end position="164"/>
    </location>
</feature>
<feature type="compositionally biased region" description="Pro residues" evidence="1">
    <location>
        <begin position="60"/>
        <end position="69"/>
    </location>
</feature>
<protein>
    <submittedName>
        <fullName evidence="4">DUF4190 domain-containing protein</fullName>
    </submittedName>
</protein>
<evidence type="ECO:0000313" key="4">
    <source>
        <dbReference type="EMBL" id="HAN23397.1"/>
    </source>
</evidence>